<dbReference type="RefSeq" id="WP_263744824.1">
    <property type="nucleotide sequence ID" value="NZ_JAOWRF010000107.1"/>
</dbReference>
<evidence type="ECO:0000313" key="3">
    <source>
        <dbReference type="Proteomes" id="UP001526143"/>
    </source>
</evidence>
<sequence length="47" mass="5320">MPTSTEQPTNDCLPYGCDRHNQKTVTDGNLKPDNDKRVKTHDCSCVR</sequence>
<evidence type="ECO:0000256" key="1">
    <source>
        <dbReference type="SAM" id="MobiDB-lite"/>
    </source>
</evidence>
<comment type="caution">
    <text evidence="2">The sequence shown here is derived from an EMBL/GenBank/DDBJ whole genome shotgun (WGS) entry which is preliminary data.</text>
</comment>
<organism evidence="2 3">
    <name type="scientific">Plectonema radiosum NIES-515</name>
    <dbReference type="NCBI Taxonomy" id="2986073"/>
    <lineage>
        <taxon>Bacteria</taxon>
        <taxon>Bacillati</taxon>
        <taxon>Cyanobacteriota</taxon>
        <taxon>Cyanophyceae</taxon>
        <taxon>Oscillatoriophycideae</taxon>
        <taxon>Oscillatoriales</taxon>
        <taxon>Microcoleaceae</taxon>
        <taxon>Plectonema</taxon>
    </lineage>
</organism>
<dbReference type="Proteomes" id="UP001526143">
    <property type="component" value="Unassembled WGS sequence"/>
</dbReference>
<protein>
    <submittedName>
        <fullName evidence="2">Uncharacterized protein</fullName>
    </submittedName>
</protein>
<evidence type="ECO:0000313" key="2">
    <source>
        <dbReference type="EMBL" id="MCV3213315.1"/>
    </source>
</evidence>
<keyword evidence="3" id="KW-1185">Reference proteome</keyword>
<name>A0ABT3AX63_9CYAN</name>
<proteinExistence type="predicted"/>
<dbReference type="EMBL" id="JAOWRF010000107">
    <property type="protein sequence ID" value="MCV3213315.1"/>
    <property type="molecule type" value="Genomic_DNA"/>
</dbReference>
<feature type="region of interest" description="Disordered" evidence="1">
    <location>
        <begin position="23"/>
        <end position="47"/>
    </location>
</feature>
<reference evidence="2 3" key="1">
    <citation type="submission" date="2022-10" db="EMBL/GenBank/DDBJ databases">
        <title>Identification of biosynthetic pathway for the production of the potent trypsin inhibitor radiosumin.</title>
        <authorList>
            <person name="Fewer D.P."/>
            <person name="Delbaje E."/>
            <person name="Ouyang X."/>
            <person name="Agostino P.D."/>
            <person name="Wahlsten M."/>
            <person name="Jokela J."/>
            <person name="Permi P."/>
            <person name="Haapaniemi E."/>
            <person name="Koistinen H."/>
        </authorList>
    </citation>
    <scope>NUCLEOTIDE SEQUENCE [LARGE SCALE GENOMIC DNA]</scope>
    <source>
        <strain evidence="2 3">NIES-515</strain>
    </source>
</reference>
<gene>
    <name evidence="2" type="ORF">OGM63_07220</name>
</gene>
<accession>A0ABT3AX63</accession>
<feature type="compositionally biased region" description="Basic and acidic residues" evidence="1">
    <location>
        <begin position="30"/>
        <end position="47"/>
    </location>
</feature>